<dbReference type="RefSeq" id="WP_076822282.1">
    <property type="nucleotide sequence ID" value="NZ_MOMC01000103.1"/>
</dbReference>
<protein>
    <recommendedName>
        <fullName evidence="1">Endoribonuclease L-PSP/chorismate mutase-like domain-containing protein</fullName>
    </recommendedName>
</protein>
<dbReference type="Pfam" id="PF14588">
    <property type="entry name" value="YjgF_endoribonc"/>
    <property type="match status" value="1"/>
</dbReference>
<gene>
    <name evidence="2" type="ORF">BL253_35195</name>
</gene>
<proteinExistence type="predicted"/>
<dbReference type="InterPro" id="IPR035959">
    <property type="entry name" value="RutC-like_sf"/>
</dbReference>
<evidence type="ECO:0000259" key="1">
    <source>
        <dbReference type="Pfam" id="PF14588"/>
    </source>
</evidence>
<dbReference type="PANTHER" id="PTHR43760:SF1">
    <property type="entry name" value="ENDORIBONUCLEASE L-PSP_CHORISMATE MUTASE-LIKE DOMAIN-CONTAINING PROTEIN"/>
    <property type="match status" value="1"/>
</dbReference>
<organism evidence="2 3">
    <name type="scientific">Pseudofrankia asymbiotica</name>
    <dbReference type="NCBI Taxonomy" id="1834516"/>
    <lineage>
        <taxon>Bacteria</taxon>
        <taxon>Bacillati</taxon>
        <taxon>Actinomycetota</taxon>
        <taxon>Actinomycetes</taxon>
        <taxon>Frankiales</taxon>
        <taxon>Frankiaceae</taxon>
        <taxon>Pseudofrankia</taxon>
    </lineage>
</organism>
<evidence type="ECO:0000313" key="2">
    <source>
        <dbReference type="EMBL" id="ONH22594.1"/>
    </source>
</evidence>
<sequence length="156" mass="15991">MTSPASARLAELGIVLPSPPTPTGSFELFAAHGLTVYLAGQTNEVAGVPTASGRVPRDVSIEEGQAAARVCGLNLLAALARACAGDLGRVERCLQVRGFVNAEDGFDQVPAVINGASDLFVEVFGDAGRHARTALGVAALPKNAAVEVDAIFVLRP</sequence>
<comment type="caution">
    <text evidence="2">The sequence shown here is derived from an EMBL/GenBank/DDBJ whole genome shotgun (WGS) entry which is preliminary data.</text>
</comment>
<accession>A0A1V2I277</accession>
<dbReference type="STRING" id="1834516.BL253_35195"/>
<dbReference type="Gene3D" id="3.30.1330.40">
    <property type="entry name" value="RutC-like"/>
    <property type="match status" value="1"/>
</dbReference>
<dbReference type="OrthoDB" id="9806229at2"/>
<dbReference type="CDD" id="cd02199">
    <property type="entry name" value="YjgF_YER057c_UK114_like_1"/>
    <property type="match status" value="1"/>
</dbReference>
<dbReference type="EMBL" id="MOMC01000103">
    <property type="protein sequence ID" value="ONH22594.1"/>
    <property type="molecule type" value="Genomic_DNA"/>
</dbReference>
<dbReference type="PANTHER" id="PTHR43760">
    <property type="entry name" value="ENDORIBONUCLEASE-RELATED"/>
    <property type="match status" value="1"/>
</dbReference>
<reference evidence="3" key="1">
    <citation type="submission" date="2016-10" db="EMBL/GenBank/DDBJ databases">
        <title>Frankia sp. NRRL B-16386 Genome sequencing.</title>
        <authorList>
            <person name="Ghodhbane-Gtari F."/>
            <person name="Swanson E."/>
            <person name="Gueddou A."/>
            <person name="Hezbri K."/>
            <person name="Ktari K."/>
            <person name="Nouioui I."/>
            <person name="Morris K."/>
            <person name="Simpson S."/>
            <person name="Abebe-Akele F."/>
            <person name="Thomas K."/>
            <person name="Gtari M."/>
            <person name="Tisa L.S."/>
        </authorList>
    </citation>
    <scope>NUCLEOTIDE SEQUENCE [LARGE SCALE GENOMIC DNA]</scope>
    <source>
        <strain evidence="3">NRRL B-16386</strain>
    </source>
</reference>
<dbReference type="Proteomes" id="UP000188929">
    <property type="component" value="Unassembled WGS sequence"/>
</dbReference>
<name>A0A1V2I277_9ACTN</name>
<feature type="domain" description="Endoribonuclease L-PSP/chorismate mutase-like" evidence="1">
    <location>
        <begin position="7"/>
        <end position="146"/>
    </location>
</feature>
<evidence type="ECO:0000313" key="3">
    <source>
        <dbReference type="Proteomes" id="UP000188929"/>
    </source>
</evidence>
<dbReference type="SUPFAM" id="SSF55298">
    <property type="entry name" value="YjgF-like"/>
    <property type="match status" value="1"/>
</dbReference>
<dbReference type="AlphaFoldDB" id="A0A1V2I277"/>
<dbReference type="InterPro" id="IPR013813">
    <property type="entry name" value="Endoribo_LPSP/chorism_mut-like"/>
</dbReference>
<keyword evidence="3" id="KW-1185">Reference proteome</keyword>